<dbReference type="SMART" id="SM00320">
    <property type="entry name" value="WD40"/>
    <property type="match status" value="3"/>
</dbReference>
<dbReference type="PANTHER" id="PTHR22652">
    <property type="entry name" value="NUCLEOPORIN NUP43"/>
    <property type="match status" value="1"/>
</dbReference>
<evidence type="ECO:0000256" key="4">
    <source>
        <dbReference type="ARBA" id="ARBA00023242"/>
    </source>
</evidence>
<dbReference type="Proteomes" id="UP000054324">
    <property type="component" value="Unassembled WGS sequence"/>
</dbReference>
<sequence>MVIESSRSSVKFLSFKLSRVRYVSQPEVQQQELVVTGSWMEEVNRLCLWRFDYGEQIDSGRFKPTSEQEDGVSPGVLGDSADEPRLVHSIVHTGWVQDLKVHRPTRLIVSASSTGTLEVCRTDDTSMKLSRLTSPWMPFGQTPFPSNLPIALSTLSLSSDGKQIYVGDDLGRLAAVQVDRLPVAADVTDAQISQQEQPMSNDFSPISQTGADIASVNALERVDASSLAGVNQLGQLKVWDLRCGLDKPQQRLIRPSETQPLYCLSHHPGQPHLLAVGGVEGSGTPAYIWDLRADQYPLTEVACQGRSVWEVGFHPRQPQHLYLATETAGLLQISCRNETGSWTGFKGSRRKLVVGSALPTGTTARNVISFDMTNTQLICGHSDAILQTTSCETFSPSETQPLYCLSHHPGQPHLLAVGGVEGSGTPAYIWDLRADQYPLTEGACQGRSVWEVGFHPRQPQHLYLATETAGLLQISCRNETGSWTGFKGSRRKLVVGSALPTGTTARNVISFDMTNTQLICGHSDAILQTTSCETFS</sequence>
<dbReference type="AlphaFoldDB" id="A0A074ZKS7"/>
<keyword evidence="3" id="KW-0677">Repeat</keyword>
<organism evidence="5 6">
    <name type="scientific">Opisthorchis viverrini</name>
    <name type="common">Southeast Asian liver fluke</name>
    <dbReference type="NCBI Taxonomy" id="6198"/>
    <lineage>
        <taxon>Eukaryota</taxon>
        <taxon>Metazoa</taxon>
        <taxon>Spiralia</taxon>
        <taxon>Lophotrochozoa</taxon>
        <taxon>Platyhelminthes</taxon>
        <taxon>Trematoda</taxon>
        <taxon>Digenea</taxon>
        <taxon>Opisthorchiida</taxon>
        <taxon>Opisthorchiata</taxon>
        <taxon>Opisthorchiidae</taxon>
        <taxon>Opisthorchis</taxon>
    </lineage>
</organism>
<keyword evidence="2" id="KW-0853">WD repeat</keyword>
<dbReference type="EMBL" id="KL596711">
    <property type="protein sequence ID" value="KER27943.1"/>
    <property type="molecule type" value="Genomic_DNA"/>
</dbReference>
<keyword evidence="4" id="KW-0539">Nucleus</keyword>
<reference evidence="5 6" key="1">
    <citation type="submission" date="2013-11" db="EMBL/GenBank/DDBJ databases">
        <title>Opisthorchis viverrini - life in the bile duct.</title>
        <authorList>
            <person name="Young N.D."/>
            <person name="Nagarajan N."/>
            <person name="Lin S.J."/>
            <person name="Korhonen P.K."/>
            <person name="Jex A.R."/>
            <person name="Hall R.S."/>
            <person name="Safavi-Hemami H."/>
            <person name="Kaewkong W."/>
            <person name="Bertrand D."/>
            <person name="Gao S."/>
            <person name="Seet Q."/>
            <person name="Wongkham S."/>
            <person name="Teh B.T."/>
            <person name="Wongkham C."/>
            <person name="Intapan P.M."/>
            <person name="Maleewong W."/>
            <person name="Yang X."/>
            <person name="Hu M."/>
            <person name="Wang Z."/>
            <person name="Hofmann A."/>
            <person name="Sternberg P.W."/>
            <person name="Tan P."/>
            <person name="Wang J."/>
            <person name="Gasser R.B."/>
        </authorList>
    </citation>
    <scope>NUCLEOTIDE SEQUENCE [LARGE SCALE GENOMIC DNA]</scope>
</reference>
<proteinExistence type="predicted"/>
<evidence type="ECO:0000256" key="1">
    <source>
        <dbReference type="ARBA" id="ARBA00004123"/>
    </source>
</evidence>
<dbReference type="InterPro" id="IPR001680">
    <property type="entry name" value="WD40_rpt"/>
</dbReference>
<dbReference type="RefSeq" id="XP_009168331.1">
    <property type="nucleotide sequence ID" value="XM_009170067.1"/>
</dbReference>
<keyword evidence="6" id="KW-1185">Reference proteome</keyword>
<dbReference type="GO" id="GO:0031080">
    <property type="term" value="C:nuclear pore outer ring"/>
    <property type="evidence" value="ECO:0007669"/>
    <property type="project" value="TreeGrafter"/>
</dbReference>
<dbReference type="InterPro" id="IPR036322">
    <property type="entry name" value="WD40_repeat_dom_sf"/>
</dbReference>
<evidence type="ECO:0000256" key="2">
    <source>
        <dbReference type="ARBA" id="ARBA00022574"/>
    </source>
</evidence>
<comment type="subcellular location">
    <subcellularLocation>
        <location evidence="1">Nucleus</location>
    </subcellularLocation>
</comment>
<dbReference type="OrthoDB" id="9890280at2759"/>
<protein>
    <recommendedName>
        <fullName evidence="7">WD domain, G-beta repeat protein</fullName>
    </recommendedName>
</protein>
<accession>A0A074ZKS7</accession>
<dbReference type="STRING" id="6198.A0A074ZKS7"/>
<evidence type="ECO:0008006" key="7">
    <source>
        <dbReference type="Google" id="ProtNLM"/>
    </source>
</evidence>
<evidence type="ECO:0000256" key="3">
    <source>
        <dbReference type="ARBA" id="ARBA00022737"/>
    </source>
</evidence>
<dbReference type="PANTHER" id="PTHR22652:SF0">
    <property type="entry name" value="NUCLEOPORIN NUP43"/>
    <property type="match status" value="1"/>
</dbReference>
<dbReference type="GeneID" id="20319325"/>
<dbReference type="CTD" id="20319325"/>
<evidence type="ECO:0000313" key="6">
    <source>
        <dbReference type="Proteomes" id="UP000054324"/>
    </source>
</evidence>
<dbReference type="InterPro" id="IPR015943">
    <property type="entry name" value="WD40/YVTN_repeat-like_dom_sf"/>
</dbReference>
<gene>
    <name evidence="5" type="ORF">T265_05143</name>
</gene>
<dbReference type="Gene3D" id="2.130.10.10">
    <property type="entry name" value="YVTN repeat-like/Quinoprotein amine dehydrogenase"/>
    <property type="match status" value="2"/>
</dbReference>
<evidence type="ECO:0000313" key="5">
    <source>
        <dbReference type="EMBL" id="KER27943.1"/>
    </source>
</evidence>
<name>A0A074ZKS7_OPIVI</name>
<dbReference type="KEGG" id="ovi:T265_05143"/>
<dbReference type="SUPFAM" id="SSF50978">
    <property type="entry name" value="WD40 repeat-like"/>
    <property type="match status" value="1"/>
</dbReference>